<dbReference type="EMBL" id="DSXI01000484">
    <property type="protein sequence ID" value="HGS05694.1"/>
    <property type="molecule type" value="Genomic_DNA"/>
</dbReference>
<gene>
    <name evidence="3" type="ORF">ENT08_08180</name>
</gene>
<comment type="caution">
    <text evidence="3">The sequence shown here is derived from an EMBL/GenBank/DDBJ whole genome shotgun (WGS) entry which is preliminary data.</text>
</comment>
<evidence type="ECO:0000313" key="3">
    <source>
        <dbReference type="EMBL" id="HGS05694.1"/>
    </source>
</evidence>
<reference evidence="3" key="1">
    <citation type="journal article" date="2020" name="mSystems">
        <title>Genome- and Community-Level Interaction Insights into Carbon Utilization and Element Cycling Functions of Hydrothermarchaeota in Hydrothermal Sediment.</title>
        <authorList>
            <person name="Zhou Z."/>
            <person name="Liu Y."/>
            <person name="Xu W."/>
            <person name="Pan J."/>
            <person name="Luo Z.H."/>
            <person name="Li M."/>
        </authorList>
    </citation>
    <scope>NUCLEOTIDE SEQUENCE [LARGE SCALE GENOMIC DNA]</scope>
    <source>
        <strain evidence="3">SpSt-548</strain>
    </source>
</reference>
<feature type="coiled-coil region" evidence="1">
    <location>
        <begin position="120"/>
        <end position="147"/>
    </location>
</feature>
<name>A0A7V4G957_9BACT</name>
<proteinExistence type="predicted"/>
<protein>
    <submittedName>
        <fullName evidence="3">Uncharacterized protein</fullName>
    </submittedName>
</protein>
<evidence type="ECO:0000256" key="2">
    <source>
        <dbReference type="SAM" id="Phobius"/>
    </source>
</evidence>
<accession>A0A7V4G957</accession>
<dbReference type="AlphaFoldDB" id="A0A7V4G957"/>
<feature type="coiled-coil region" evidence="1">
    <location>
        <begin position="48"/>
        <end position="79"/>
    </location>
</feature>
<keyword evidence="1" id="KW-0175">Coiled coil</keyword>
<feature type="transmembrane region" description="Helical" evidence="2">
    <location>
        <begin position="15"/>
        <end position="40"/>
    </location>
</feature>
<sequence>MSTAAGGEVVVNGVVAVAAGAAAVAVAAAGMAVLGVGYLVCQGGYRAYKSCKKAIQDHRQKLKAEREARLQALREADDQLLNSLKGAFSNWALQGKEFLSQREEMLRQEIVQKQVKLLEVEQMAAEVALAQEQLTLVEEELEKLRSNSTPLIKGDDNKKLYEEYLEKQKEALDKRVDQLFKSLNIKELYAVTMPPPEGVVQIPASLAHYYGRIAQCRAGLTRLLSLSAESRKQLMDNIAKIEELLYQPQFDEDFVESQLTLMEGMQQKAESQEKTWRLTRQKVWEEYWALRDLLTIIEADDILADKIGSLTDIKTTLETVKKELAQPGIALEKYAFDLSNEREALEQRLESALLEHQKALNQGIKGFVEVVLEEMGYSRRETTLREGNIVVAGTGCERHPEAEISFILSPEGYLTVDLSGKGFSSQKACTQEFKKLEDKLLEHGIQVKFDKHLTTWLDYMEAFLCQEVQDLMPNQEIHVVKTRESLRIETTGREGKVSVIEVNGTTGEITQAEGQAAEQLAQAGILAEEKLEDKAKIKRIRHAKKKVTIKR</sequence>
<feature type="coiled-coil region" evidence="1">
    <location>
        <begin position="335"/>
        <end position="362"/>
    </location>
</feature>
<keyword evidence="2" id="KW-1133">Transmembrane helix</keyword>
<evidence type="ECO:0000256" key="1">
    <source>
        <dbReference type="SAM" id="Coils"/>
    </source>
</evidence>
<keyword evidence="2" id="KW-0812">Transmembrane</keyword>
<organism evidence="3">
    <name type="scientific">Desulfobacca acetoxidans</name>
    <dbReference type="NCBI Taxonomy" id="60893"/>
    <lineage>
        <taxon>Bacteria</taxon>
        <taxon>Pseudomonadati</taxon>
        <taxon>Thermodesulfobacteriota</taxon>
        <taxon>Desulfobaccia</taxon>
        <taxon>Desulfobaccales</taxon>
        <taxon>Desulfobaccaceae</taxon>
        <taxon>Desulfobacca</taxon>
    </lineage>
</organism>
<keyword evidence="2" id="KW-0472">Membrane</keyword>